<dbReference type="Proteomes" id="UP000283383">
    <property type="component" value="Unassembled WGS sequence"/>
</dbReference>
<dbReference type="STRING" id="62708.A0A420HBB2"/>
<comment type="caution">
    <text evidence="1">The sequence shown here is derived from an EMBL/GenBank/DDBJ whole genome shotgun (WGS) entry which is preliminary data.</text>
</comment>
<dbReference type="EMBL" id="MCBQ01020736">
    <property type="protein sequence ID" value="RKF54722.1"/>
    <property type="molecule type" value="Genomic_DNA"/>
</dbReference>
<accession>A0A420HBB2</accession>
<proteinExistence type="predicted"/>
<sequence>MNTSSKAHPAHRAAALLKTLREEILLSSKAGLSIGQIMSAFRAKEGFNLVNKDISNIIQKERQKQLGGMTPLQWLLQELQACGFNSKYETNNDNSLT</sequence>
<dbReference type="AlphaFoldDB" id="A0A420HBB2"/>
<name>A0A420HBB2_9PEZI</name>
<organism evidence="1 2">
    <name type="scientific">Golovinomyces cichoracearum</name>
    <dbReference type="NCBI Taxonomy" id="62708"/>
    <lineage>
        <taxon>Eukaryota</taxon>
        <taxon>Fungi</taxon>
        <taxon>Dikarya</taxon>
        <taxon>Ascomycota</taxon>
        <taxon>Pezizomycotina</taxon>
        <taxon>Leotiomycetes</taxon>
        <taxon>Erysiphales</taxon>
        <taxon>Erysiphaceae</taxon>
        <taxon>Golovinomyces</taxon>
    </lineage>
</organism>
<keyword evidence="2" id="KW-1185">Reference proteome</keyword>
<reference evidence="1 2" key="1">
    <citation type="journal article" date="2018" name="BMC Genomics">
        <title>Comparative genome analyses reveal sequence features reflecting distinct modes of host-adaptation between dicot and monocot powdery mildew.</title>
        <authorList>
            <person name="Wu Y."/>
            <person name="Ma X."/>
            <person name="Pan Z."/>
            <person name="Kale S.D."/>
            <person name="Song Y."/>
            <person name="King H."/>
            <person name="Zhang Q."/>
            <person name="Presley C."/>
            <person name="Deng X."/>
            <person name="Wei C.I."/>
            <person name="Xiao S."/>
        </authorList>
    </citation>
    <scope>NUCLEOTIDE SEQUENCE [LARGE SCALE GENOMIC DNA]</scope>
    <source>
        <strain evidence="1">UMSG3</strain>
    </source>
</reference>
<evidence type="ECO:0000313" key="1">
    <source>
        <dbReference type="EMBL" id="RKF54722.1"/>
    </source>
</evidence>
<protein>
    <submittedName>
        <fullName evidence="1">Uncharacterized protein</fullName>
    </submittedName>
</protein>
<evidence type="ECO:0000313" key="2">
    <source>
        <dbReference type="Proteomes" id="UP000283383"/>
    </source>
</evidence>
<gene>
    <name evidence="1" type="ORF">GcM3_207054</name>
</gene>